<gene>
    <name evidence="1" type="ORF">SAMN04488508_10224</name>
</gene>
<dbReference type="RefSeq" id="WP_073314523.1">
    <property type="nucleotide sequence ID" value="NZ_FQYP01000002.1"/>
</dbReference>
<sequence>MKKVLLYFLLFAGMTLVYPNLPESTNPIKVNNEVFSVEVAPAITSGLITIKTNLDVKGPLQIKIMDKGGLVRLEKKLHLERDIDVSGLRKGHYLVEVYTGNYVAIGRFYKGQDAINNK</sequence>
<dbReference type="EMBL" id="FQYP01000002">
    <property type="protein sequence ID" value="SHI57973.1"/>
    <property type="molecule type" value="Genomic_DNA"/>
</dbReference>
<dbReference type="Proteomes" id="UP000184432">
    <property type="component" value="Unassembled WGS sequence"/>
</dbReference>
<reference evidence="2" key="1">
    <citation type="submission" date="2016-11" db="EMBL/GenBank/DDBJ databases">
        <authorList>
            <person name="Varghese N."/>
            <person name="Submissions S."/>
        </authorList>
    </citation>
    <scope>NUCLEOTIDE SEQUENCE [LARGE SCALE GENOMIC DNA]</scope>
    <source>
        <strain evidence="2">DSM 22623</strain>
    </source>
</reference>
<accession>A0A1M6CAQ6</accession>
<protein>
    <submittedName>
        <fullName evidence="1">Por secretion system C-terminal sorting domain-containing protein</fullName>
    </submittedName>
</protein>
<evidence type="ECO:0000313" key="1">
    <source>
        <dbReference type="EMBL" id="SHI57973.1"/>
    </source>
</evidence>
<name>A0A1M6CAQ6_9FLAO</name>
<keyword evidence="2" id="KW-1185">Reference proteome</keyword>
<proteinExistence type="predicted"/>
<organism evidence="1 2">
    <name type="scientific">Aquimarina spongiae</name>
    <dbReference type="NCBI Taxonomy" id="570521"/>
    <lineage>
        <taxon>Bacteria</taxon>
        <taxon>Pseudomonadati</taxon>
        <taxon>Bacteroidota</taxon>
        <taxon>Flavobacteriia</taxon>
        <taxon>Flavobacteriales</taxon>
        <taxon>Flavobacteriaceae</taxon>
        <taxon>Aquimarina</taxon>
    </lineage>
</organism>
<evidence type="ECO:0000313" key="2">
    <source>
        <dbReference type="Proteomes" id="UP000184432"/>
    </source>
</evidence>
<dbReference type="AlphaFoldDB" id="A0A1M6CAQ6"/>
<dbReference type="OrthoDB" id="1164240at2"/>